<evidence type="ECO:0000313" key="2">
    <source>
        <dbReference type="EMBL" id="KAF7342294.1"/>
    </source>
</evidence>
<dbReference type="EMBL" id="JACAZI010000017">
    <property type="protein sequence ID" value="KAF7342294.1"/>
    <property type="molecule type" value="Genomic_DNA"/>
</dbReference>
<evidence type="ECO:0000313" key="3">
    <source>
        <dbReference type="Proteomes" id="UP000620124"/>
    </source>
</evidence>
<gene>
    <name evidence="2" type="ORF">MVEN_01817600</name>
</gene>
<sequence length="578" mass="63129">MSRVGGLWIVYKQRRIAYALCPRFSLKHVRSFKSSTPTSSSHPSVWAYPSTLCPRRQTYGTGEHYHHNSDGPELVAVRAVRYSSPISDGARSARTHSASTMQLQPSSLDLKLNIQLRIVSLFDSAETELFALIPKTIEHYPGAYETLYRGNAIKCATTGTEFPAIPPPSIVILDVFALPQLHATRSVSGTSTPIFMFVAGNAGALIRMFCPESMGGQGELGAKIDAEALRVGKPVDEIGDELFTRTDSSVLNIPGIPAMYDYEAFPQIPLDGPVAALHRAAHDLLMASDGLFIGSAPAYDGQSLAALETWVRQSLNKPAYSVGPLLAPGYGRERTPTTHGPRDLEIKSFLDSMGSKYGDKSVLFISFGTVFLAQARGTTGRSRGCLDRKAVPLCELLQPSILSLICFQILCHPSPFAVVPDALLKKINGSNIGMATTWAPQQYILNHWATGWFLTHCGHGGVIESLSTGVPMICWPFQADQPIAAAHLSRNLNVAFHLMEVRTAKGLQPLHNGYVPRGTREAMRTEFREVLDQCRGEAGNEKRRNAQKMQVEMGNAWTAGGSAVKAMEEFFAQYLFSD</sequence>
<dbReference type="GO" id="GO:0008194">
    <property type="term" value="F:UDP-glycosyltransferase activity"/>
    <property type="evidence" value="ECO:0007669"/>
    <property type="project" value="InterPro"/>
</dbReference>
<dbReference type="PANTHER" id="PTHR48045">
    <property type="entry name" value="UDP-GLYCOSYLTRANSFERASE 72B1"/>
    <property type="match status" value="1"/>
</dbReference>
<protein>
    <submittedName>
        <fullName evidence="2">Glycosyltransferase family 1 protein</fullName>
    </submittedName>
</protein>
<name>A0A8H7CLN6_9AGAR</name>
<dbReference type="Pfam" id="PF00201">
    <property type="entry name" value="UDPGT"/>
    <property type="match status" value="1"/>
</dbReference>
<accession>A0A8H7CLN6</accession>
<dbReference type="Gene3D" id="3.40.50.2000">
    <property type="entry name" value="Glycogen Phosphorylase B"/>
    <property type="match status" value="2"/>
</dbReference>
<dbReference type="AlphaFoldDB" id="A0A8H7CLN6"/>
<dbReference type="PANTHER" id="PTHR48045:SF37">
    <property type="entry name" value="UDP-GLYCOSYLTRANSFERASE 92A1-LIKE"/>
    <property type="match status" value="1"/>
</dbReference>
<dbReference type="SUPFAM" id="SSF53756">
    <property type="entry name" value="UDP-Glycosyltransferase/glycogen phosphorylase"/>
    <property type="match status" value="1"/>
</dbReference>
<dbReference type="InterPro" id="IPR002213">
    <property type="entry name" value="UDP_glucos_trans"/>
</dbReference>
<reference evidence="2" key="1">
    <citation type="submission" date="2020-05" db="EMBL/GenBank/DDBJ databases">
        <title>Mycena genomes resolve the evolution of fungal bioluminescence.</title>
        <authorList>
            <person name="Tsai I.J."/>
        </authorList>
    </citation>
    <scope>NUCLEOTIDE SEQUENCE</scope>
    <source>
        <strain evidence="2">CCC161011</strain>
    </source>
</reference>
<comment type="caution">
    <text evidence="2">The sequence shown here is derived from an EMBL/GenBank/DDBJ whole genome shotgun (WGS) entry which is preliminary data.</text>
</comment>
<evidence type="ECO:0000256" key="1">
    <source>
        <dbReference type="ARBA" id="ARBA00022679"/>
    </source>
</evidence>
<dbReference type="Proteomes" id="UP000620124">
    <property type="component" value="Unassembled WGS sequence"/>
</dbReference>
<keyword evidence="1 2" id="KW-0808">Transferase</keyword>
<proteinExistence type="predicted"/>
<dbReference type="OrthoDB" id="5835829at2759"/>
<organism evidence="2 3">
    <name type="scientific">Mycena venus</name>
    <dbReference type="NCBI Taxonomy" id="2733690"/>
    <lineage>
        <taxon>Eukaryota</taxon>
        <taxon>Fungi</taxon>
        <taxon>Dikarya</taxon>
        <taxon>Basidiomycota</taxon>
        <taxon>Agaricomycotina</taxon>
        <taxon>Agaricomycetes</taxon>
        <taxon>Agaricomycetidae</taxon>
        <taxon>Agaricales</taxon>
        <taxon>Marasmiineae</taxon>
        <taxon>Mycenaceae</taxon>
        <taxon>Mycena</taxon>
    </lineage>
</organism>
<keyword evidence="3" id="KW-1185">Reference proteome</keyword>